<dbReference type="SUPFAM" id="SSF141371">
    <property type="entry name" value="PilZ domain-like"/>
    <property type="match status" value="1"/>
</dbReference>
<comment type="caution">
    <text evidence="2">The sequence shown here is derived from an EMBL/GenBank/DDBJ whole genome shotgun (WGS) entry which is preliminary data.</text>
</comment>
<keyword evidence="3" id="KW-1185">Reference proteome</keyword>
<accession>A0AA37HTR7</accession>
<dbReference type="Gene3D" id="2.40.10.220">
    <property type="entry name" value="predicted glycosyltransferase like domains"/>
    <property type="match status" value="1"/>
</dbReference>
<reference evidence="2" key="1">
    <citation type="journal article" date="2016" name="Front. Microbiol.">
        <title>Genome Sequence of the Piezophilic, Mesophilic Sulfate-Reducing Bacterium Desulfovibrio indicus J2T.</title>
        <authorList>
            <person name="Cao J."/>
            <person name="Maignien L."/>
            <person name="Shao Z."/>
            <person name="Alain K."/>
            <person name="Jebbar M."/>
        </authorList>
    </citation>
    <scope>NUCLEOTIDE SEQUENCE</scope>
    <source>
        <strain evidence="2">NBRC 103626</strain>
    </source>
</reference>
<sequence length="96" mass="10890">MRSERRQSPRKDCLKIGTLVSRDDAVCWDCLVWNVSQGGVMVELDPDSTVPSVIRLHLPALNIHRSCRRVWQQGRKAGLEFMDRSSPSSEPLTLIT</sequence>
<dbReference type="InterPro" id="IPR009875">
    <property type="entry name" value="PilZ_domain"/>
</dbReference>
<name>A0AA37HTR7_9HYPH</name>
<proteinExistence type="predicted"/>
<protein>
    <recommendedName>
        <fullName evidence="1">PilZ domain-containing protein</fullName>
    </recommendedName>
</protein>
<evidence type="ECO:0000259" key="1">
    <source>
        <dbReference type="Pfam" id="PF07238"/>
    </source>
</evidence>
<dbReference type="AlphaFoldDB" id="A0AA37HTR7"/>
<organism evidence="2 3">
    <name type="scientific">Methylobacterium gregans</name>
    <dbReference type="NCBI Taxonomy" id="374424"/>
    <lineage>
        <taxon>Bacteria</taxon>
        <taxon>Pseudomonadati</taxon>
        <taxon>Pseudomonadota</taxon>
        <taxon>Alphaproteobacteria</taxon>
        <taxon>Hyphomicrobiales</taxon>
        <taxon>Methylobacteriaceae</taxon>
        <taxon>Methylobacterium</taxon>
    </lineage>
</organism>
<dbReference type="Proteomes" id="UP001055108">
    <property type="component" value="Unassembled WGS sequence"/>
</dbReference>
<evidence type="ECO:0000313" key="3">
    <source>
        <dbReference type="Proteomes" id="UP001055108"/>
    </source>
</evidence>
<dbReference type="GO" id="GO:0035438">
    <property type="term" value="F:cyclic-di-GMP binding"/>
    <property type="evidence" value="ECO:0007669"/>
    <property type="project" value="InterPro"/>
</dbReference>
<dbReference type="EMBL" id="BPQM01000104">
    <property type="protein sequence ID" value="GJD80617.1"/>
    <property type="molecule type" value="Genomic_DNA"/>
</dbReference>
<dbReference type="Pfam" id="PF07238">
    <property type="entry name" value="PilZ"/>
    <property type="match status" value="1"/>
</dbReference>
<feature type="domain" description="PilZ" evidence="1">
    <location>
        <begin position="4"/>
        <end position="87"/>
    </location>
</feature>
<evidence type="ECO:0000313" key="2">
    <source>
        <dbReference type="EMBL" id="GJD80617.1"/>
    </source>
</evidence>
<dbReference type="RefSeq" id="WP_238304483.1">
    <property type="nucleotide sequence ID" value="NZ_BPQM01000104.1"/>
</dbReference>
<reference evidence="2" key="2">
    <citation type="submission" date="2021-08" db="EMBL/GenBank/DDBJ databases">
        <authorList>
            <person name="Tani A."/>
            <person name="Ola A."/>
            <person name="Ogura Y."/>
            <person name="Katsura K."/>
            <person name="Hayashi T."/>
        </authorList>
    </citation>
    <scope>NUCLEOTIDE SEQUENCE</scope>
    <source>
        <strain evidence="2">NBRC 103626</strain>
    </source>
</reference>
<gene>
    <name evidence="2" type="ORF">NBEOAGPD_3858</name>
</gene>